<keyword evidence="7" id="KW-0378">Hydrolase</keyword>
<dbReference type="CDD" id="cd09140">
    <property type="entry name" value="PLDc_vPLD1_2_like_bac_1"/>
    <property type="match status" value="1"/>
</dbReference>
<dbReference type="Pfam" id="PF00614">
    <property type="entry name" value="PLDc"/>
    <property type="match status" value="1"/>
</dbReference>
<dbReference type="AlphaFoldDB" id="A0A2T0RLQ8"/>
<keyword evidence="8" id="KW-0443">Lipid metabolism</keyword>
<dbReference type="RefSeq" id="WP_245925117.1">
    <property type="nucleotide sequence ID" value="NZ_PVTD01000007.1"/>
</dbReference>
<comment type="subcellular location">
    <subcellularLocation>
        <location evidence="3">Secreted</location>
    </subcellularLocation>
</comment>
<dbReference type="Gene3D" id="3.30.870.10">
    <property type="entry name" value="Endonuclease Chain A"/>
    <property type="match status" value="2"/>
</dbReference>
<sequence length="512" mass="56004">MNEEHTSSAMGTAGLLSEGRNCWRKSTAQDFTLVVDGAAYFKALRHSLCEARDQVLLIGWDFDFEIEMLPGESDADGNAPDGLPNHVGPFLEALVDREPNLSIFLLRWTGSTVFAPGRVVPALKLGLGGSDRIRLAFDGRHPVGACHHQKIVVIDDALAFCGGIDVTDARWDTPDHAPGNPLRHLRDGSPAAPWHDVAAAVTGPVASDFGDLARTRWERATGERLSPPTPAETPVWPNGLDVDCSDVPVAISRTEPPEQDTPLVCEIERQLLDGIAAAKETIYLESQYFASDTVTDALERRLKETGGPDIIVINPTRAFSAIEHEAMHETRARMIARLAEADHENRFRIWVPVNTAGEPIYVHAKLCVIDDILLRVGSSNLNQRSMGFDTECDLSLEGTTPEIRETISTFRDRMLAEHLGVDLPRLQDRIAQEARVLSAVEALNAPEGRGLRQLAEGGDSVIADVLAETRLLDPRYEQGEVKSTGVTARHMAIGALGVLAIAAVWWNWRQGK</sequence>
<dbReference type="InterPro" id="IPR001736">
    <property type="entry name" value="PLipase_D/transphosphatidylase"/>
</dbReference>
<comment type="catalytic activity">
    <reaction evidence="1">
        <text>a 1,2-diacyl-sn-glycero-3-phosphocholine + H2O = a 1,2-diacyl-sn-glycero-3-phosphate + choline + H(+)</text>
        <dbReference type="Rhea" id="RHEA:14445"/>
        <dbReference type="ChEBI" id="CHEBI:15354"/>
        <dbReference type="ChEBI" id="CHEBI:15377"/>
        <dbReference type="ChEBI" id="CHEBI:15378"/>
        <dbReference type="ChEBI" id="CHEBI:57643"/>
        <dbReference type="ChEBI" id="CHEBI:58608"/>
        <dbReference type="EC" id="3.1.4.4"/>
    </reaction>
</comment>
<dbReference type="PANTHER" id="PTHR18896:SF76">
    <property type="entry name" value="PHOSPHOLIPASE"/>
    <property type="match status" value="1"/>
</dbReference>
<keyword evidence="5" id="KW-0964">Secreted</keyword>
<dbReference type="InterPro" id="IPR025202">
    <property type="entry name" value="PLD-like_dom"/>
</dbReference>
<feature type="domain" description="PLD phosphodiesterase" evidence="11">
    <location>
        <begin position="358"/>
        <end position="385"/>
    </location>
</feature>
<keyword evidence="10" id="KW-1133">Transmembrane helix</keyword>
<feature type="transmembrane region" description="Helical" evidence="10">
    <location>
        <begin position="491"/>
        <end position="508"/>
    </location>
</feature>
<evidence type="ECO:0000259" key="11">
    <source>
        <dbReference type="PROSITE" id="PS50035"/>
    </source>
</evidence>
<evidence type="ECO:0000256" key="5">
    <source>
        <dbReference type="ARBA" id="ARBA00022525"/>
    </source>
</evidence>
<organism evidence="12 13">
    <name type="scientific">Aliiruegeria haliotis</name>
    <dbReference type="NCBI Taxonomy" id="1280846"/>
    <lineage>
        <taxon>Bacteria</taxon>
        <taxon>Pseudomonadati</taxon>
        <taxon>Pseudomonadota</taxon>
        <taxon>Alphaproteobacteria</taxon>
        <taxon>Rhodobacterales</taxon>
        <taxon>Roseobacteraceae</taxon>
        <taxon>Aliiruegeria</taxon>
    </lineage>
</organism>
<protein>
    <recommendedName>
        <fullName evidence="4">Phospholipase D</fullName>
    </recommendedName>
    <alternativeName>
        <fullName evidence="9">Choline phosphatase</fullName>
    </alternativeName>
</protein>
<dbReference type="GO" id="GO:0009395">
    <property type="term" value="P:phospholipid catabolic process"/>
    <property type="evidence" value="ECO:0007669"/>
    <property type="project" value="TreeGrafter"/>
</dbReference>
<keyword evidence="10" id="KW-0472">Membrane</keyword>
<dbReference type="InterPro" id="IPR015679">
    <property type="entry name" value="PLipase_D_fam"/>
</dbReference>
<dbReference type="GO" id="GO:0004630">
    <property type="term" value="F:phospholipase D activity"/>
    <property type="evidence" value="ECO:0007669"/>
    <property type="project" value="UniProtKB-EC"/>
</dbReference>
<dbReference type="SMART" id="SM00155">
    <property type="entry name" value="PLDc"/>
    <property type="match status" value="2"/>
</dbReference>
<dbReference type="PANTHER" id="PTHR18896">
    <property type="entry name" value="PHOSPHOLIPASE D"/>
    <property type="match status" value="1"/>
</dbReference>
<evidence type="ECO:0000256" key="6">
    <source>
        <dbReference type="ARBA" id="ARBA00022737"/>
    </source>
</evidence>
<gene>
    <name evidence="12" type="ORF">CLV78_10753</name>
</gene>
<feature type="domain" description="PLD phosphodiesterase" evidence="11">
    <location>
        <begin position="143"/>
        <end position="170"/>
    </location>
</feature>
<dbReference type="Proteomes" id="UP000239480">
    <property type="component" value="Unassembled WGS sequence"/>
</dbReference>
<evidence type="ECO:0000256" key="10">
    <source>
        <dbReference type="SAM" id="Phobius"/>
    </source>
</evidence>
<evidence type="ECO:0000256" key="9">
    <source>
        <dbReference type="ARBA" id="ARBA00029594"/>
    </source>
</evidence>
<evidence type="ECO:0000256" key="1">
    <source>
        <dbReference type="ARBA" id="ARBA00000798"/>
    </source>
</evidence>
<comment type="function">
    <text evidence="2">Could be a virulence factor.</text>
</comment>
<dbReference type="PROSITE" id="PS50035">
    <property type="entry name" value="PLD"/>
    <property type="match status" value="2"/>
</dbReference>
<comment type="caution">
    <text evidence="12">The sequence shown here is derived from an EMBL/GenBank/DDBJ whole genome shotgun (WGS) entry which is preliminary data.</text>
</comment>
<evidence type="ECO:0000256" key="7">
    <source>
        <dbReference type="ARBA" id="ARBA00022801"/>
    </source>
</evidence>
<dbReference type="CDD" id="cd09143">
    <property type="entry name" value="PLDc_vPLD1_2_like_bac_2"/>
    <property type="match status" value="1"/>
</dbReference>
<proteinExistence type="predicted"/>
<dbReference type="EMBL" id="PVTD01000007">
    <property type="protein sequence ID" value="PRY22129.1"/>
    <property type="molecule type" value="Genomic_DNA"/>
</dbReference>
<evidence type="ECO:0000256" key="2">
    <source>
        <dbReference type="ARBA" id="ARBA00003145"/>
    </source>
</evidence>
<name>A0A2T0RLQ8_9RHOB</name>
<keyword evidence="6" id="KW-0677">Repeat</keyword>
<keyword evidence="13" id="KW-1185">Reference proteome</keyword>
<reference evidence="12 13" key="1">
    <citation type="submission" date="2018-03" db="EMBL/GenBank/DDBJ databases">
        <title>Genomic Encyclopedia of Archaeal and Bacterial Type Strains, Phase II (KMG-II): from individual species to whole genera.</title>
        <authorList>
            <person name="Goeker M."/>
        </authorList>
    </citation>
    <scope>NUCLEOTIDE SEQUENCE [LARGE SCALE GENOMIC DNA]</scope>
    <source>
        <strain evidence="12 13">DSM 29328</strain>
    </source>
</reference>
<evidence type="ECO:0000256" key="3">
    <source>
        <dbReference type="ARBA" id="ARBA00004613"/>
    </source>
</evidence>
<evidence type="ECO:0000313" key="12">
    <source>
        <dbReference type="EMBL" id="PRY22129.1"/>
    </source>
</evidence>
<keyword evidence="10" id="KW-0812">Transmembrane</keyword>
<dbReference type="GO" id="GO:0005576">
    <property type="term" value="C:extracellular region"/>
    <property type="evidence" value="ECO:0007669"/>
    <property type="project" value="UniProtKB-SubCell"/>
</dbReference>
<dbReference type="Pfam" id="PF13091">
    <property type="entry name" value="PLDc_2"/>
    <property type="match status" value="1"/>
</dbReference>
<accession>A0A2T0RLQ8</accession>
<evidence type="ECO:0000256" key="4">
    <source>
        <dbReference type="ARBA" id="ARBA00018392"/>
    </source>
</evidence>
<evidence type="ECO:0000313" key="13">
    <source>
        <dbReference type="Proteomes" id="UP000239480"/>
    </source>
</evidence>
<evidence type="ECO:0000256" key="8">
    <source>
        <dbReference type="ARBA" id="ARBA00023098"/>
    </source>
</evidence>
<dbReference type="SUPFAM" id="SSF56024">
    <property type="entry name" value="Phospholipase D/nuclease"/>
    <property type="match status" value="2"/>
</dbReference>